<evidence type="ECO:0000256" key="1">
    <source>
        <dbReference type="SAM" id="Phobius"/>
    </source>
</evidence>
<dbReference type="Proteomes" id="UP001139353">
    <property type="component" value="Unassembled WGS sequence"/>
</dbReference>
<gene>
    <name evidence="2" type="ORF">LPC04_06220</name>
</gene>
<dbReference type="EMBL" id="JAJLJH010000001">
    <property type="protein sequence ID" value="MCK9685308.1"/>
    <property type="molecule type" value="Genomic_DNA"/>
</dbReference>
<comment type="caution">
    <text evidence="2">The sequence shown here is derived from an EMBL/GenBank/DDBJ whole genome shotgun (WGS) entry which is preliminary data.</text>
</comment>
<dbReference type="Gene3D" id="3.40.190.10">
    <property type="entry name" value="Periplasmic binding protein-like II"/>
    <property type="match status" value="2"/>
</dbReference>
<organism evidence="2 3">
    <name type="scientific">Scleromatobacter humisilvae</name>
    <dbReference type="NCBI Taxonomy" id="2897159"/>
    <lineage>
        <taxon>Bacteria</taxon>
        <taxon>Pseudomonadati</taxon>
        <taxon>Pseudomonadota</taxon>
        <taxon>Betaproteobacteria</taxon>
        <taxon>Burkholderiales</taxon>
        <taxon>Sphaerotilaceae</taxon>
        <taxon>Scleromatobacter</taxon>
    </lineage>
</organism>
<dbReference type="PANTHER" id="PTHR42941:SF1">
    <property type="entry name" value="SLL1037 PROTEIN"/>
    <property type="match status" value="1"/>
</dbReference>
<reference evidence="2" key="1">
    <citation type="submission" date="2021-11" db="EMBL/GenBank/DDBJ databases">
        <title>BS-T2-15 a new species belonging to the Comamonadaceae family isolated from the soil of a French oak forest.</title>
        <authorList>
            <person name="Mieszkin S."/>
            <person name="Alain K."/>
        </authorList>
    </citation>
    <scope>NUCLEOTIDE SEQUENCE</scope>
    <source>
        <strain evidence="2">BS-T2-15</strain>
    </source>
</reference>
<keyword evidence="1" id="KW-0472">Membrane</keyword>
<feature type="transmembrane region" description="Helical" evidence="1">
    <location>
        <begin position="21"/>
        <end position="45"/>
    </location>
</feature>
<protein>
    <submittedName>
        <fullName evidence="2">C4-dicarboxylate ABC transporter substrate-binding protein</fullName>
    </submittedName>
</protein>
<name>A0A9X2BY65_9BURK</name>
<evidence type="ECO:0000313" key="3">
    <source>
        <dbReference type="Proteomes" id="UP001139353"/>
    </source>
</evidence>
<dbReference type="Pfam" id="PF16868">
    <property type="entry name" value="NMT1_3"/>
    <property type="match status" value="1"/>
</dbReference>
<dbReference type="PANTHER" id="PTHR42941">
    <property type="entry name" value="SLL1037 PROTEIN"/>
    <property type="match status" value="1"/>
</dbReference>
<feature type="transmembrane region" description="Helical" evidence="1">
    <location>
        <begin position="335"/>
        <end position="361"/>
    </location>
</feature>
<keyword evidence="3" id="KW-1185">Reference proteome</keyword>
<evidence type="ECO:0000313" key="2">
    <source>
        <dbReference type="EMBL" id="MCK9685308.1"/>
    </source>
</evidence>
<sequence>MSGARDSFKDAMRTRVAVMGKGLPISIGLLLAISLVVGVVAFAFLNSAPPTTLTMASGPDGSAFRLSAEQYRKILAREGVTLKVLPSQGSRDNLARLSDPKSKVDVGFVVGGESAASGVSHLVSLGSLSYQPLMIFYRGKPKALLSEFKGERLDIGLEGSGASALAQTLLDANGIKAGDGTQVGHRDPQASIKALLAGKIDAVFAMSDATPTALLRELLHDENIHLFGFVQAEGYTHRITYLSRLTLPRGAIDFGEDIPAEDVSLIAPTVELVARDSLHPALSDLLLEAAREVHGRAGLFKKAGQFPAPLEHEFAISADATRYYASGRSFLYRTFPFWIASLIERVIAVVVPITIILVPGFKIAPAIFRWRVVSRIYRWYAVLQHIEHDSGTGPLDDARCGELLHRLAHVEATVSRLQIPPAYGDLLYGLRSHIAVVRAGLLERCVKKN</sequence>
<keyword evidence="1" id="KW-0812">Transmembrane</keyword>
<dbReference type="AlphaFoldDB" id="A0A9X2BY65"/>
<dbReference type="RefSeq" id="WP_275681316.1">
    <property type="nucleotide sequence ID" value="NZ_JAJLJH010000001.1"/>
</dbReference>
<dbReference type="SUPFAM" id="SSF53850">
    <property type="entry name" value="Periplasmic binding protein-like II"/>
    <property type="match status" value="1"/>
</dbReference>
<accession>A0A9X2BY65</accession>
<proteinExistence type="predicted"/>
<keyword evidence="1" id="KW-1133">Transmembrane helix</keyword>
<dbReference type="InterPro" id="IPR011852">
    <property type="entry name" value="TRAP_TAXI"/>
</dbReference>